<evidence type="ECO:0000313" key="1">
    <source>
        <dbReference type="EMBL" id="KDS47214.1"/>
    </source>
</evidence>
<sequence>MQLVKVIYITLILCLFIFGANGQENIRENHIKLKNDSSRILSDKVRMPFNKTDLLLPNPNAKDVETAIDNTNFKADRPFYIPLYYINPTPMFYGDYSTSGHIFSHFYGSGSQTTLPGIGRINEASIMFHHQFNNDFEIRLGINATKYNFPKSTGQAFGIYGAMIYHPNERLRLKVFGAYTPTYQYGFYRNTYGITAGYDFTDRLEMEVGIQNYYNPEKGWNVVPIVIPRYKFKKFDIGIDVGGLLYETIRK</sequence>
<dbReference type="RefSeq" id="WP_032953353.1">
    <property type="nucleotide sequence ID" value="NZ_JNHM01000106.1"/>
</dbReference>
<dbReference type="Proteomes" id="UP000027661">
    <property type="component" value="Unassembled WGS sequence"/>
</dbReference>
<name>A0A069S8F6_PHOVU</name>
<proteinExistence type="predicted"/>
<dbReference type="AlphaFoldDB" id="A0A069S8F6"/>
<dbReference type="EMBL" id="JNHM01000106">
    <property type="protein sequence ID" value="KDS47214.1"/>
    <property type="molecule type" value="Genomic_DNA"/>
</dbReference>
<accession>A0A069S8F6</accession>
<organism evidence="1 2">
    <name type="scientific">Phocaeicola vulgatus str. 3975 RP4</name>
    <dbReference type="NCBI Taxonomy" id="1339352"/>
    <lineage>
        <taxon>Bacteria</taxon>
        <taxon>Pseudomonadati</taxon>
        <taxon>Bacteroidota</taxon>
        <taxon>Bacteroidia</taxon>
        <taxon>Bacteroidales</taxon>
        <taxon>Bacteroidaceae</taxon>
        <taxon>Phocaeicola</taxon>
    </lineage>
</organism>
<comment type="caution">
    <text evidence="1">The sequence shown here is derived from an EMBL/GenBank/DDBJ whole genome shotgun (WGS) entry which is preliminary data.</text>
</comment>
<evidence type="ECO:0000313" key="2">
    <source>
        <dbReference type="Proteomes" id="UP000027661"/>
    </source>
</evidence>
<reference evidence="1 2" key="1">
    <citation type="submission" date="2014-04" db="EMBL/GenBank/DDBJ databases">
        <authorList>
            <person name="Sears C."/>
            <person name="Carroll K."/>
            <person name="Sack B.R."/>
            <person name="Qadri F."/>
            <person name="Myers L.L."/>
            <person name="Chung G.-T."/>
            <person name="Escheverria P."/>
            <person name="Fraser C.M."/>
            <person name="Sadzewicz L."/>
            <person name="Shefchek K.A."/>
            <person name="Tallon L."/>
            <person name="Das S.P."/>
            <person name="Daugherty S."/>
            <person name="Mongodin E.F."/>
        </authorList>
    </citation>
    <scope>NUCLEOTIDE SEQUENCE [LARGE SCALE GENOMIC DNA]</scope>
    <source>
        <strain evidence="1 2">3975 RP4</strain>
    </source>
</reference>
<gene>
    <name evidence="1" type="ORF">M099_3539</name>
</gene>
<dbReference type="PATRIC" id="fig|1339352.3.peg.3351"/>
<protein>
    <submittedName>
        <fullName evidence="1">Uncharacterized protein</fullName>
    </submittedName>
</protein>